<evidence type="ECO:0000313" key="1">
    <source>
        <dbReference type="EMBL" id="CAH0382528.1"/>
    </source>
</evidence>
<keyword evidence="2" id="KW-1185">Reference proteome</keyword>
<dbReference type="AlphaFoldDB" id="A0A9P0EZM0"/>
<name>A0A9P0EZM0_BEMTA</name>
<sequence>MNLTQKEYHRWFQEAEMTKQKIRIYKPPPKFDPLGHLPWYSRFYHRNSSSILILTSLACTLYVFEKFIIDLRNAPNAPTDLWKISNDEVSIARRRLQAQRVRQLELLQADVNMQAFRTI</sequence>
<gene>
    <name evidence="1" type="ORF">BEMITA_LOCUS2066</name>
</gene>
<evidence type="ECO:0000313" key="2">
    <source>
        <dbReference type="Proteomes" id="UP001152759"/>
    </source>
</evidence>
<reference evidence="1" key="1">
    <citation type="submission" date="2021-12" db="EMBL/GenBank/DDBJ databases">
        <authorList>
            <person name="King R."/>
        </authorList>
    </citation>
    <scope>NUCLEOTIDE SEQUENCE</scope>
</reference>
<protein>
    <submittedName>
        <fullName evidence="1">Uncharacterized protein</fullName>
    </submittedName>
</protein>
<organism evidence="1 2">
    <name type="scientific">Bemisia tabaci</name>
    <name type="common">Sweetpotato whitefly</name>
    <name type="synonym">Aleurodes tabaci</name>
    <dbReference type="NCBI Taxonomy" id="7038"/>
    <lineage>
        <taxon>Eukaryota</taxon>
        <taxon>Metazoa</taxon>
        <taxon>Ecdysozoa</taxon>
        <taxon>Arthropoda</taxon>
        <taxon>Hexapoda</taxon>
        <taxon>Insecta</taxon>
        <taxon>Pterygota</taxon>
        <taxon>Neoptera</taxon>
        <taxon>Paraneoptera</taxon>
        <taxon>Hemiptera</taxon>
        <taxon>Sternorrhyncha</taxon>
        <taxon>Aleyrodoidea</taxon>
        <taxon>Aleyrodidae</taxon>
        <taxon>Aleyrodinae</taxon>
        <taxon>Bemisia</taxon>
    </lineage>
</organism>
<dbReference type="EMBL" id="OU963862">
    <property type="protein sequence ID" value="CAH0382528.1"/>
    <property type="molecule type" value="Genomic_DNA"/>
</dbReference>
<accession>A0A9P0EZM0</accession>
<proteinExistence type="predicted"/>
<dbReference type="Proteomes" id="UP001152759">
    <property type="component" value="Chromosome 1"/>
</dbReference>